<evidence type="ECO:0000259" key="2">
    <source>
        <dbReference type="Pfam" id="PF03478"/>
    </source>
</evidence>
<keyword evidence="4" id="KW-1185">Reference proteome</keyword>
<accession>A0A8T2FVN2</accession>
<name>A0A8T2FVN2_ARASU</name>
<sequence>MTTDLMKKEETQKMSQNHDWSKLCPDILRKIIESLSSLDFYRAKIVCSDWYSVWKTCVKRPLRPWRIIYRAKYYISTSLMLFDPDEDKIYKNLVGVSDESYRLASSGNWLLMADSRLDFYIVNLLTGKRINLPPMESKIRGAQARFVQSKYFYKWRYICFDNCNSIRISEKEVFESKRAAVLWIDERTGDYFVAWIFNKHYLFTHKKGDDSWCWNRKWTKPGYLDLAYKNNKLYIYNTDNYIKIFDFSGDYPKEDIENNPYHNRPLQYIRGPGEVLLSKRIAIQKSGEVLIILRVIKGYNFLFWIFKMNFERRKWERVDSIGDDEMIIFGHGLTVRAPVQDIGDGVKSGSICFVEYDRQPFSGVFDLATGLNPNTNTRCSKSSKPHPFITRDVDGHRIGVCNLDVLSDANSKYPDALSSKSTASILQPVEKPNEIEDSGRLRFTMMPSEKS</sequence>
<evidence type="ECO:0000259" key="1">
    <source>
        <dbReference type="Pfam" id="PF00646"/>
    </source>
</evidence>
<evidence type="ECO:0008006" key="5">
    <source>
        <dbReference type="Google" id="ProtNLM"/>
    </source>
</evidence>
<comment type="caution">
    <text evidence="3">The sequence shown here is derived from an EMBL/GenBank/DDBJ whole genome shotgun (WGS) entry which is preliminary data.</text>
</comment>
<evidence type="ECO:0000313" key="4">
    <source>
        <dbReference type="Proteomes" id="UP000694251"/>
    </source>
</evidence>
<dbReference type="InterPro" id="IPR005174">
    <property type="entry name" value="KIB1-4_b-propeller"/>
</dbReference>
<organism evidence="3 4">
    <name type="scientific">Arabidopsis suecica</name>
    <name type="common">Swedish thale-cress</name>
    <name type="synonym">Cardaminopsis suecica</name>
    <dbReference type="NCBI Taxonomy" id="45249"/>
    <lineage>
        <taxon>Eukaryota</taxon>
        <taxon>Viridiplantae</taxon>
        <taxon>Streptophyta</taxon>
        <taxon>Embryophyta</taxon>
        <taxon>Tracheophyta</taxon>
        <taxon>Spermatophyta</taxon>
        <taxon>Magnoliopsida</taxon>
        <taxon>eudicotyledons</taxon>
        <taxon>Gunneridae</taxon>
        <taxon>Pentapetalae</taxon>
        <taxon>rosids</taxon>
        <taxon>malvids</taxon>
        <taxon>Brassicales</taxon>
        <taxon>Brassicaceae</taxon>
        <taxon>Camelineae</taxon>
        <taxon>Arabidopsis</taxon>
    </lineage>
</organism>
<feature type="domain" description="KIB1-4 beta-propeller" evidence="2">
    <location>
        <begin position="81"/>
        <end position="366"/>
    </location>
</feature>
<feature type="domain" description="F-box" evidence="1">
    <location>
        <begin position="20"/>
        <end position="57"/>
    </location>
</feature>
<dbReference type="Pfam" id="PF03478">
    <property type="entry name" value="Beta-prop_KIB1-4"/>
    <property type="match status" value="1"/>
</dbReference>
<dbReference type="AlphaFoldDB" id="A0A8T2FVN2"/>
<dbReference type="InterPro" id="IPR001810">
    <property type="entry name" value="F-box_dom"/>
</dbReference>
<dbReference type="Proteomes" id="UP000694251">
    <property type="component" value="Chromosome 2"/>
</dbReference>
<dbReference type="EMBL" id="JAEFBJ010000002">
    <property type="protein sequence ID" value="KAG7640402.1"/>
    <property type="molecule type" value="Genomic_DNA"/>
</dbReference>
<dbReference type="InterPro" id="IPR050942">
    <property type="entry name" value="F-box_BR-signaling"/>
</dbReference>
<dbReference type="Pfam" id="PF00646">
    <property type="entry name" value="F-box"/>
    <property type="match status" value="1"/>
</dbReference>
<dbReference type="PANTHER" id="PTHR44259">
    <property type="entry name" value="OS07G0183000 PROTEIN-RELATED"/>
    <property type="match status" value="1"/>
</dbReference>
<evidence type="ECO:0000313" key="3">
    <source>
        <dbReference type="EMBL" id="KAG7640402.1"/>
    </source>
</evidence>
<gene>
    <name evidence="3" type="ORF">ISN44_As02g002470</name>
</gene>
<reference evidence="3 4" key="1">
    <citation type="submission" date="2020-12" db="EMBL/GenBank/DDBJ databases">
        <title>Concerted genomic and epigenomic changes stabilize Arabidopsis allopolyploids.</title>
        <authorList>
            <person name="Chen Z."/>
        </authorList>
    </citation>
    <scope>NUCLEOTIDE SEQUENCE [LARGE SCALE GENOMIC DNA]</scope>
    <source>
        <strain evidence="3">As9502</strain>
        <tissue evidence="3">Leaf</tissue>
    </source>
</reference>
<proteinExistence type="predicted"/>
<dbReference type="PANTHER" id="PTHR44259:SF104">
    <property type="entry name" value="F-BOX ONLY PROTEIN (DUF295)-RELATED"/>
    <property type="match status" value="1"/>
</dbReference>
<dbReference type="OrthoDB" id="1027028at2759"/>
<protein>
    <recommendedName>
        <fullName evidence="5">F-box domain-containing protein</fullName>
    </recommendedName>
</protein>